<evidence type="ECO:0000256" key="1">
    <source>
        <dbReference type="ARBA" id="ARBA00034730"/>
    </source>
</evidence>
<name>A0A7R9K7D7_TIMGE</name>
<accession>A0A7R9K7D7</accession>
<dbReference type="EMBL" id="OE844086">
    <property type="protein sequence ID" value="CAD7604703.1"/>
    <property type="molecule type" value="Genomic_DNA"/>
</dbReference>
<dbReference type="InterPro" id="IPR007304">
    <property type="entry name" value="TAP46-like"/>
</dbReference>
<feature type="region of interest" description="Disordered" evidence="2">
    <location>
        <begin position="465"/>
        <end position="516"/>
    </location>
</feature>
<dbReference type="GO" id="GO:0009966">
    <property type="term" value="P:regulation of signal transduction"/>
    <property type="evidence" value="ECO:0007669"/>
    <property type="project" value="InterPro"/>
</dbReference>
<evidence type="ECO:0000313" key="3">
    <source>
        <dbReference type="EMBL" id="CAD7604703.1"/>
    </source>
</evidence>
<feature type="region of interest" description="Disordered" evidence="2">
    <location>
        <begin position="392"/>
        <end position="411"/>
    </location>
</feature>
<sequence length="516" mass="58819">MMGRVEFSIRDNSIFTPITNLRHLICASIRVYGIRTTVLRGFRYHIGFPITIFQSDQSEFSLVVHPMDQSATGLLARTMLNSELNSSNMSSGIKTEIGGDESFNPIEPVLITFDEIKKECKHILAPEMGGVDRSRCNRQCPGHGRNQLQTTNHLVYLGLGSHLPHTANDEVDEKKLSDLFDEGFDIFNAISSTSEATNSGKVQTEIKKAMRLLEDATNLVSLVDVFSSNETVDEVATGNIKYFLLPALLGTLSLKLCIEDRMQVVDTAEVYFRDFLKRCNSFAITNIQVPAPRGPDAGQTEEELSLAASRPSLGMMVVERSSKLQRFRDKQELEGQLKSLRQSMSNLNVDDETKRNFFLTLIKSFALEAIDELRSLEKERPLIEYMIKMKKEEDPEERRKERRHPPPKPLKPIIITKNELQKQVYGLGYPSIPTMTVQEFYDKRVQDGDFPAPGVMSRNLQDMTTLESADSERELEEAEKERLVERDDPRELQRARDFDEFKDDHRRGEGNRMNRS</sequence>
<dbReference type="FunFam" id="1.25.40.540:FF:000003">
    <property type="entry name" value="Immunoglobulin (CD79A)-binding protein 1"/>
    <property type="match status" value="1"/>
</dbReference>
<dbReference type="GO" id="GO:0005829">
    <property type="term" value="C:cytosol"/>
    <property type="evidence" value="ECO:0007669"/>
    <property type="project" value="TreeGrafter"/>
</dbReference>
<comment type="similarity">
    <text evidence="1">Belongs to the IGBP1/TAP42 family.</text>
</comment>
<dbReference type="AlphaFoldDB" id="A0A7R9K7D7"/>
<organism evidence="3">
    <name type="scientific">Timema genevievae</name>
    <name type="common">Walking stick</name>
    <dbReference type="NCBI Taxonomy" id="629358"/>
    <lineage>
        <taxon>Eukaryota</taxon>
        <taxon>Metazoa</taxon>
        <taxon>Ecdysozoa</taxon>
        <taxon>Arthropoda</taxon>
        <taxon>Hexapoda</taxon>
        <taxon>Insecta</taxon>
        <taxon>Pterygota</taxon>
        <taxon>Neoptera</taxon>
        <taxon>Polyneoptera</taxon>
        <taxon>Phasmatodea</taxon>
        <taxon>Timematodea</taxon>
        <taxon>Timematoidea</taxon>
        <taxon>Timematidae</taxon>
        <taxon>Timema</taxon>
    </lineage>
</organism>
<dbReference type="Gene3D" id="1.25.40.540">
    <property type="entry name" value="TAP42-like family"/>
    <property type="match status" value="1"/>
</dbReference>
<proteinExistence type="inferred from homology"/>
<reference evidence="3" key="1">
    <citation type="submission" date="2020-11" db="EMBL/GenBank/DDBJ databases">
        <authorList>
            <person name="Tran Van P."/>
        </authorList>
    </citation>
    <scope>NUCLEOTIDE SEQUENCE</scope>
</reference>
<evidence type="ECO:0008006" key="4">
    <source>
        <dbReference type="Google" id="ProtNLM"/>
    </source>
</evidence>
<dbReference type="GO" id="GO:0035303">
    <property type="term" value="P:regulation of dephosphorylation"/>
    <property type="evidence" value="ECO:0007669"/>
    <property type="project" value="TreeGrafter"/>
</dbReference>
<gene>
    <name evidence="3" type="ORF">TGEB3V08_LOCUS9220</name>
</gene>
<dbReference type="InterPro" id="IPR038511">
    <property type="entry name" value="TAP42/TAP46-like_sf"/>
</dbReference>
<protein>
    <recommendedName>
        <fullName evidence="4">Immunoglobulin-binding protein 1</fullName>
    </recommendedName>
</protein>
<feature type="compositionally biased region" description="Basic and acidic residues" evidence="2">
    <location>
        <begin position="479"/>
        <end position="516"/>
    </location>
</feature>
<evidence type="ECO:0000256" key="2">
    <source>
        <dbReference type="SAM" id="MobiDB-lite"/>
    </source>
</evidence>
<dbReference type="PANTHER" id="PTHR10933:SF9">
    <property type="entry name" value="IMMUNOGLOBULIN-BINDING PROTEIN 1"/>
    <property type="match status" value="1"/>
</dbReference>
<dbReference type="GO" id="GO:0051721">
    <property type="term" value="F:protein phosphatase 2A binding"/>
    <property type="evidence" value="ECO:0007669"/>
    <property type="project" value="TreeGrafter"/>
</dbReference>
<dbReference type="Pfam" id="PF04177">
    <property type="entry name" value="TAP42"/>
    <property type="match status" value="1"/>
</dbReference>
<dbReference type="PANTHER" id="PTHR10933">
    <property type="entry name" value="IMMUNOGLOBULIN-BINDING PROTEIN 1"/>
    <property type="match status" value="1"/>
</dbReference>